<dbReference type="GO" id="GO:0008270">
    <property type="term" value="F:zinc ion binding"/>
    <property type="evidence" value="ECO:0007669"/>
    <property type="project" value="UniProtKB-KW"/>
</dbReference>
<feature type="compositionally biased region" description="Basic and acidic residues" evidence="10">
    <location>
        <begin position="665"/>
        <end position="678"/>
    </location>
</feature>
<dbReference type="PANTHER" id="PTHR13578">
    <property type="entry name" value="ADDITIONAL SEX COMBS LIKE PROTEIN ASXL"/>
    <property type="match status" value="1"/>
</dbReference>
<feature type="compositionally biased region" description="Polar residues" evidence="10">
    <location>
        <begin position="134"/>
        <end position="143"/>
    </location>
</feature>
<keyword evidence="4" id="KW-0479">Metal-binding</keyword>
<evidence type="ECO:0000256" key="5">
    <source>
        <dbReference type="ARBA" id="ARBA00022771"/>
    </source>
</evidence>
<dbReference type="GO" id="GO:0003682">
    <property type="term" value="F:chromatin binding"/>
    <property type="evidence" value="ECO:0007669"/>
    <property type="project" value="TreeGrafter"/>
</dbReference>
<evidence type="ECO:0000256" key="4">
    <source>
        <dbReference type="ARBA" id="ARBA00022723"/>
    </source>
</evidence>
<evidence type="ECO:0000259" key="11">
    <source>
        <dbReference type="PROSITE" id="PS51913"/>
    </source>
</evidence>
<evidence type="ECO:0000313" key="14">
    <source>
        <dbReference type="Proteomes" id="UP000319801"/>
    </source>
</evidence>
<dbReference type="OrthoDB" id="9348951at2759"/>
<dbReference type="Proteomes" id="UP000319801">
    <property type="component" value="Unassembled WGS sequence"/>
</dbReference>
<keyword evidence="14" id="KW-1185">Reference proteome</keyword>
<dbReference type="GO" id="GO:0003677">
    <property type="term" value="F:DNA binding"/>
    <property type="evidence" value="ECO:0007669"/>
    <property type="project" value="InterPro"/>
</dbReference>
<evidence type="ECO:0000256" key="8">
    <source>
        <dbReference type="ARBA" id="ARBA00023163"/>
    </source>
</evidence>
<keyword evidence="3" id="KW-0678">Repressor</keyword>
<dbReference type="PROSITE" id="PS51913">
    <property type="entry name" value="HTH_HARE"/>
    <property type="match status" value="1"/>
</dbReference>
<protein>
    <submittedName>
        <fullName evidence="13">Polycomb protein Asx</fullName>
    </submittedName>
</protein>
<organism evidence="13 14">
    <name type="scientific">Bagarius yarrelli</name>
    <name type="common">Goonch</name>
    <name type="synonym">Bagrus yarrelli</name>
    <dbReference type="NCBI Taxonomy" id="175774"/>
    <lineage>
        <taxon>Eukaryota</taxon>
        <taxon>Metazoa</taxon>
        <taxon>Chordata</taxon>
        <taxon>Craniata</taxon>
        <taxon>Vertebrata</taxon>
        <taxon>Euteleostomi</taxon>
        <taxon>Actinopterygii</taxon>
        <taxon>Neopterygii</taxon>
        <taxon>Teleostei</taxon>
        <taxon>Ostariophysi</taxon>
        <taxon>Siluriformes</taxon>
        <taxon>Sisoridae</taxon>
        <taxon>Sisorinae</taxon>
        <taxon>Bagarius</taxon>
    </lineage>
</organism>
<feature type="compositionally biased region" description="Low complexity" evidence="10">
    <location>
        <begin position="540"/>
        <end position="549"/>
    </location>
</feature>
<feature type="region of interest" description="Disordered" evidence="10">
    <location>
        <begin position="174"/>
        <end position="230"/>
    </location>
</feature>
<dbReference type="InterPro" id="IPR024811">
    <property type="entry name" value="ASX/ASX-like"/>
</dbReference>
<feature type="region of interest" description="Disordered" evidence="10">
    <location>
        <begin position="422"/>
        <end position="467"/>
    </location>
</feature>
<evidence type="ECO:0000256" key="10">
    <source>
        <dbReference type="SAM" id="MobiDB-lite"/>
    </source>
</evidence>
<dbReference type="PROSITE" id="PS51916">
    <property type="entry name" value="DEUBAD"/>
    <property type="match status" value="1"/>
</dbReference>
<dbReference type="InterPro" id="IPR044867">
    <property type="entry name" value="DEUBAD_dom"/>
</dbReference>
<feature type="domain" description="HTH HARE-type" evidence="11">
    <location>
        <begin position="42"/>
        <end position="116"/>
    </location>
</feature>
<dbReference type="Pfam" id="PF13919">
    <property type="entry name" value="ASXH"/>
    <property type="match status" value="1"/>
</dbReference>
<dbReference type="AlphaFoldDB" id="A0A556U7L4"/>
<evidence type="ECO:0000256" key="1">
    <source>
        <dbReference type="ARBA" id="ARBA00004123"/>
    </source>
</evidence>
<evidence type="ECO:0000259" key="12">
    <source>
        <dbReference type="PROSITE" id="PS51916"/>
    </source>
</evidence>
<feature type="compositionally biased region" description="Low complexity" evidence="10">
    <location>
        <begin position="144"/>
        <end position="155"/>
    </location>
</feature>
<feature type="region of interest" description="Disordered" evidence="10">
    <location>
        <begin position="125"/>
        <end position="156"/>
    </location>
</feature>
<feature type="region of interest" description="Disordered" evidence="10">
    <location>
        <begin position="480"/>
        <end position="612"/>
    </location>
</feature>
<dbReference type="PANTHER" id="PTHR13578:SF11">
    <property type="entry name" value="POLYCOMB GROUP PROTEIN ASXL2-RELATED"/>
    <property type="match status" value="1"/>
</dbReference>
<feature type="compositionally biased region" description="Polar residues" evidence="10">
    <location>
        <begin position="600"/>
        <end position="612"/>
    </location>
</feature>
<comment type="caution">
    <text evidence="13">The sequence shown here is derived from an EMBL/GenBank/DDBJ whole genome shotgun (WGS) entry which is preliminary data.</text>
</comment>
<feature type="compositionally biased region" description="Low complexity" evidence="10">
    <location>
        <begin position="175"/>
        <end position="200"/>
    </location>
</feature>
<feature type="region of interest" description="Disordered" evidence="10">
    <location>
        <begin position="628"/>
        <end position="768"/>
    </location>
</feature>
<feature type="compositionally biased region" description="Low complexity" evidence="10">
    <location>
        <begin position="679"/>
        <end position="726"/>
    </location>
</feature>
<feature type="domain" description="DEUBAD" evidence="12">
    <location>
        <begin position="311"/>
        <end position="420"/>
    </location>
</feature>
<gene>
    <name evidence="13" type="ORF">Baya_8919</name>
</gene>
<feature type="region of interest" description="Disordered" evidence="10">
    <location>
        <begin position="246"/>
        <end position="296"/>
    </location>
</feature>
<dbReference type="EMBL" id="VCAZ01000059">
    <property type="protein sequence ID" value="TSN67103.1"/>
    <property type="molecule type" value="Genomic_DNA"/>
</dbReference>
<evidence type="ECO:0000313" key="13">
    <source>
        <dbReference type="EMBL" id="TSN67103.1"/>
    </source>
</evidence>
<keyword evidence="6" id="KW-0862">Zinc</keyword>
<accession>A0A556U7L4</accession>
<comment type="subcellular location">
    <subcellularLocation>
        <location evidence="1">Nucleus</location>
    </subcellularLocation>
</comment>
<dbReference type="InterPro" id="IPR007759">
    <property type="entry name" value="Asxl_HARE-HTH"/>
</dbReference>
<keyword evidence="8" id="KW-0804">Transcription</keyword>
<comment type="similarity">
    <text evidence="2">Belongs to the Asx family.</text>
</comment>
<dbReference type="GO" id="GO:0042975">
    <property type="term" value="F:peroxisome proliferator activated receptor binding"/>
    <property type="evidence" value="ECO:0007669"/>
    <property type="project" value="TreeGrafter"/>
</dbReference>
<keyword evidence="9" id="KW-0539">Nucleus</keyword>
<reference evidence="13 14" key="1">
    <citation type="journal article" date="2019" name="Genome Biol. Evol.">
        <title>Whole-Genome Sequencing of the Giant Devil Catfish, Bagarius yarrelli.</title>
        <authorList>
            <person name="Jiang W."/>
            <person name="Lv Y."/>
            <person name="Cheng L."/>
            <person name="Yang K."/>
            <person name="Chao B."/>
            <person name="Wang X."/>
            <person name="Li Y."/>
            <person name="Pan X."/>
            <person name="You X."/>
            <person name="Zhang Y."/>
            <person name="Yang J."/>
            <person name="Li J."/>
            <person name="Zhang X."/>
            <person name="Liu S."/>
            <person name="Sun C."/>
            <person name="Yang J."/>
            <person name="Shi Q."/>
        </authorList>
    </citation>
    <scope>NUCLEOTIDE SEQUENCE [LARGE SCALE GENOMIC DNA]</scope>
    <source>
        <strain evidence="13">JWS20170419001</strain>
        <tissue evidence="13">Muscle</tissue>
    </source>
</reference>
<sequence length="1238" mass="134414">MICPWEFSYRPLGVQLSAVGSSVICRWEVSDLSLGGQGSVVGRSGIGRWEVLEKYPNTPMSHKEILQVIQRERLKEISGTSPLACLNAMLHTNSRGEEGIFYKVPGRMGVYTLKKDIADVVKQLSEEASEDNSDNMSDTRNTESNSSGSSKAGSKGRFKETSCFLVISLGPANLQSQPSSPQSRCSSPSVSSSKLISSSQKHSKKALKQALKQQQQRNQRRQCGIPNASSPRLLLKTVKNLTDAASSKTGWELKQSERCPASPQNSTSSSSSSVKAEACHTVGSRKMSQRSSRLNARQLKRTKCEIDVETPDSILVNTNLRALINKHTFSLLPPDCQQKLLKLLPEIDQQSCMDGLLRVTSSALNNEFFTSAAQSWKERLAEGEFTPELRLRMRQEIEKEKKVEHWKEQFFENFYGEQSGLSLEESKNLTETESTSMPAKDKPRPENTESSTEAQKPSYTIEVTHKELRSREVKTLLSINHPEPESFHAEPVTESHLAPDKSSSDPKTVSVVQEEITPSAEKVVDPLPLIVDDKVKESRSSSPSSPQEPSSKEKASNESESMKVEGVVSQASEVSTQSLKRTLSSAQEVTGKKPRVAEGSPNTTTKGSPPTTALVTAQQKVPPLKIPVSRILSGPGAPSPVSPRTPHPLTPPSIRPGCTGARTLADIKAKAKLAREQRAAAAAAAGATRSGSTSRPSSSGCSSSPSPAQSLSEEFSPASSRSQSVSPEKIRSVSPVPDRIGVPSHTSLPSGAIGESDPNLVPNSSTNQFFPQKENVSVLESQITPHAANLPSLKENCVFVSVGGMQMSPLNTTAYSQKAHESPLPGTSVIKASSSIPANNPLVAQLLQGKEVPLEKILPKPPAKINVQSPQDRANQVVRASGTEKDISVNSEDLNRSRLLNYSGRPESCINKLDNNTQEKVLHVLKQRSQQSQIYQTSQFEPCPLGYPESSNDQPKFQIGLIGRKRASKPAMTGHYLLNISTYGRGSESSKRPHLANLKRENVEVEEKDAIEPKEGHHTSLKGHTNPYGMKVEQQGPLIHRAADVLGYQQCPQIKFDSQSVSCLSSKKEDDTSTRTKEIFPRLHLDTSKQGISGPHTLVDCKPEITTLQSQRSQNGQENVTGTFYGGTISMSMPHSMNPSITDSGASPTITHSNENTSEGMMSFSVTVTAIPAGHLLDQGKGENSPEQAFMEASGIEDVQSKCYCRLKAMIMCKGCGAFCHDDCIGPSKLCVSCLVVR</sequence>
<keyword evidence="5" id="KW-0863">Zinc-finger</keyword>
<keyword evidence="7" id="KW-0805">Transcription regulation</keyword>
<dbReference type="InterPro" id="IPR026905">
    <property type="entry name" value="ASX-like_PHD"/>
</dbReference>
<dbReference type="Pfam" id="PF05066">
    <property type="entry name" value="HARE-HTH"/>
    <property type="match status" value="1"/>
</dbReference>
<dbReference type="InterPro" id="IPR028020">
    <property type="entry name" value="ASX_DEUBAD_dom"/>
</dbReference>
<feature type="compositionally biased region" description="Pro residues" evidence="10">
    <location>
        <begin position="637"/>
        <end position="654"/>
    </location>
</feature>
<evidence type="ECO:0000256" key="2">
    <source>
        <dbReference type="ARBA" id="ARBA00006391"/>
    </source>
</evidence>
<dbReference type="GO" id="GO:0045944">
    <property type="term" value="P:positive regulation of transcription by RNA polymerase II"/>
    <property type="evidence" value="ECO:0007669"/>
    <property type="project" value="TreeGrafter"/>
</dbReference>
<dbReference type="Pfam" id="PF13922">
    <property type="entry name" value="PHD_3"/>
    <property type="match status" value="1"/>
</dbReference>
<evidence type="ECO:0000256" key="6">
    <source>
        <dbReference type="ARBA" id="ARBA00022833"/>
    </source>
</evidence>
<evidence type="ECO:0000256" key="7">
    <source>
        <dbReference type="ARBA" id="ARBA00023015"/>
    </source>
</evidence>
<dbReference type="GO" id="GO:0009887">
    <property type="term" value="P:animal organ morphogenesis"/>
    <property type="evidence" value="ECO:0007669"/>
    <property type="project" value="TreeGrafter"/>
</dbReference>
<dbReference type="GO" id="GO:0035517">
    <property type="term" value="C:PR-DUB complex"/>
    <property type="evidence" value="ECO:0007669"/>
    <property type="project" value="TreeGrafter"/>
</dbReference>
<feature type="compositionally biased region" description="Low complexity" evidence="10">
    <location>
        <begin position="208"/>
        <end position="217"/>
    </location>
</feature>
<evidence type="ECO:0000256" key="9">
    <source>
        <dbReference type="ARBA" id="ARBA00023242"/>
    </source>
</evidence>
<proteinExistence type="inferred from homology"/>
<name>A0A556U7L4_BAGYA</name>
<evidence type="ECO:0000256" key="3">
    <source>
        <dbReference type="ARBA" id="ARBA00022491"/>
    </source>
</evidence>
<feature type="compositionally biased region" description="Basic and acidic residues" evidence="10">
    <location>
        <begin position="550"/>
        <end position="563"/>
    </location>
</feature>
<feature type="compositionally biased region" description="Polar residues" evidence="10">
    <location>
        <begin position="569"/>
        <end position="588"/>
    </location>
</feature>
<feature type="compositionally biased region" description="Basic and acidic residues" evidence="10">
    <location>
        <begin position="482"/>
        <end position="504"/>
    </location>
</feature>
<feature type="compositionally biased region" description="Polar residues" evidence="10">
    <location>
        <begin position="448"/>
        <end position="458"/>
    </location>
</feature>